<dbReference type="AlphaFoldDB" id="A0A372M966"/>
<evidence type="ECO:0000313" key="2">
    <source>
        <dbReference type="EMBL" id="RFU86837.1"/>
    </source>
</evidence>
<feature type="region of interest" description="Disordered" evidence="1">
    <location>
        <begin position="1"/>
        <end position="20"/>
    </location>
</feature>
<dbReference type="EMBL" id="QUAK01000054">
    <property type="protein sequence ID" value="RFU86837.1"/>
    <property type="molecule type" value="Genomic_DNA"/>
</dbReference>
<reference evidence="2 3" key="1">
    <citation type="submission" date="2018-08" db="EMBL/GenBank/DDBJ databases">
        <title>Isolation, diversity and antifungal activity of Actinobacteria from wheat.</title>
        <authorList>
            <person name="Han C."/>
        </authorList>
    </citation>
    <scope>NUCLEOTIDE SEQUENCE [LARGE SCALE GENOMIC DNA]</scope>
    <source>
        <strain evidence="2 3">NEAU-YY421</strain>
    </source>
</reference>
<evidence type="ECO:0000256" key="1">
    <source>
        <dbReference type="SAM" id="MobiDB-lite"/>
    </source>
</evidence>
<sequence length="654" mass="70395">MAEDPAPSSPRAGGYPPAPDRAALDEVFAGVARQLGKRKGGALLIARRAVESLAAGDRETAAEALRVVRDDPELGDSGVGKVVRLVAAVVDPAHARADTWITEGARELLRRYRDRWPEYSPVGVGPLLGAAARTAPGVFAELLATGEGGGRRDWPGPEAVRGLWCGVVRGHLEGALSALSDGDTERAGDLLDEADAALARVRPPDDAPASDQAIQLADFAARLRAHLAERLAGEAYGHLERDGEIHPWSAEAIRLWSAAAAGHHHHLAVAQHARAYELEAGARSGGDTFTAWREALRHWAAVHQDDAFWAELHRVLETATGAPVPRETVDAVRTRLPRDLLAPHLTLAARAQSADPRRAREHLALIVTSGFPEAEVDGARRAFAADAVRTAEEAVLRHEYDAASAALAPALDVDPANPYLLRVELIVLRHRTEQEWFAEGPTTRLSALVSRMDGIATRLGPQPGRHGRELLVELARFEFWQAMDLQAQHARAPHRLTLADRAAEAAARANALDPALRRTRKYGILDGLATGVLAQAARSAASLGLPEAEVRDRIRRAREAGAPDATACCALASALLDLDRRTGRPSEAGERELQLAWRLLMSARGADEAPRSESDRENRAEVTRLGGILWARFVTYALPVPQPVPPEWTPHGAG</sequence>
<keyword evidence="3" id="KW-1185">Reference proteome</keyword>
<dbReference type="OrthoDB" id="4349999at2"/>
<protein>
    <submittedName>
        <fullName evidence="2">Uncharacterized protein</fullName>
    </submittedName>
</protein>
<evidence type="ECO:0000313" key="3">
    <source>
        <dbReference type="Proteomes" id="UP000263094"/>
    </source>
</evidence>
<name>A0A372M966_9ACTN</name>
<proteinExistence type="predicted"/>
<gene>
    <name evidence="2" type="ORF">DY218_10205</name>
</gene>
<dbReference type="RefSeq" id="WP_128555617.1">
    <property type="nucleotide sequence ID" value="NZ_QUAK01000054.1"/>
</dbReference>
<comment type="caution">
    <text evidence="2">The sequence shown here is derived from an EMBL/GenBank/DDBJ whole genome shotgun (WGS) entry which is preliminary data.</text>
</comment>
<accession>A0A372M966</accession>
<dbReference type="Proteomes" id="UP000263094">
    <property type="component" value="Unassembled WGS sequence"/>
</dbReference>
<organism evidence="2 3">
    <name type="scientific">Streptomyces triticagri</name>
    <dbReference type="NCBI Taxonomy" id="2293568"/>
    <lineage>
        <taxon>Bacteria</taxon>
        <taxon>Bacillati</taxon>
        <taxon>Actinomycetota</taxon>
        <taxon>Actinomycetes</taxon>
        <taxon>Kitasatosporales</taxon>
        <taxon>Streptomycetaceae</taxon>
        <taxon>Streptomyces</taxon>
    </lineage>
</organism>